<name>A0ABU1WFM4_9GAMM</name>
<feature type="domain" description="VOC" evidence="1">
    <location>
        <begin position="10"/>
        <end position="136"/>
    </location>
</feature>
<accession>A0ABU1WFM4</accession>
<gene>
    <name evidence="2" type="ORF">J2X06_003614</name>
</gene>
<organism evidence="2 3">
    <name type="scientific">Lysobacter niastensis</name>
    <dbReference type="NCBI Taxonomy" id="380629"/>
    <lineage>
        <taxon>Bacteria</taxon>
        <taxon>Pseudomonadati</taxon>
        <taxon>Pseudomonadota</taxon>
        <taxon>Gammaproteobacteria</taxon>
        <taxon>Lysobacterales</taxon>
        <taxon>Lysobacteraceae</taxon>
        <taxon>Lysobacter</taxon>
    </lineage>
</organism>
<reference evidence="2 3" key="1">
    <citation type="submission" date="2023-07" db="EMBL/GenBank/DDBJ databases">
        <title>Sorghum-associated microbial communities from plants grown in Nebraska, USA.</title>
        <authorList>
            <person name="Schachtman D."/>
        </authorList>
    </citation>
    <scope>NUCLEOTIDE SEQUENCE [LARGE SCALE GENOMIC DNA]</scope>
    <source>
        <strain evidence="2 3">BE198</strain>
    </source>
</reference>
<comment type="caution">
    <text evidence="2">The sequence shown here is derived from an EMBL/GenBank/DDBJ whole genome shotgun (WGS) entry which is preliminary data.</text>
</comment>
<dbReference type="EMBL" id="JAVDVY010000004">
    <property type="protein sequence ID" value="MDR7136388.1"/>
    <property type="molecule type" value="Genomic_DNA"/>
</dbReference>
<dbReference type="SUPFAM" id="SSF54593">
    <property type="entry name" value="Glyoxalase/Bleomycin resistance protein/Dihydroxybiphenyl dioxygenase"/>
    <property type="match status" value="1"/>
</dbReference>
<keyword evidence="3" id="KW-1185">Reference proteome</keyword>
<evidence type="ECO:0000259" key="1">
    <source>
        <dbReference type="PROSITE" id="PS51819"/>
    </source>
</evidence>
<sequence length="151" mass="16315">MRAPPFQLLQIDHVVLRVRDIAAMEAFYCDVLGCNVERRQEQIGLVQLRAGNSLIDLVDVAGKIGRMGGAAPAAEGRNMDHLCLRADPFDRDAIVAHLQAHGVRISEFGVRYGAEGEGPSQYLFDLEGNMVELKGPPDEVPIDTASSTGGT</sequence>
<dbReference type="Gene3D" id="3.10.180.10">
    <property type="entry name" value="2,3-Dihydroxybiphenyl 1,2-Dioxygenase, domain 1"/>
    <property type="match status" value="1"/>
</dbReference>
<proteinExistence type="predicted"/>
<evidence type="ECO:0000313" key="3">
    <source>
        <dbReference type="Proteomes" id="UP001251524"/>
    </source>
</evidence>
<dbReference type="InterPro" id="IPR004360">
    <property type="entry name" value="Glyas_Fos-R_dOase_dom"/>
</dbReference>
<dbReference type="InterPro" id="IPR037523">
    <property type="entry name" value="VOC_core"/>
</dbReference>
<dbReference type="PROSITE" id="PS51819">
    <property type="entry name" value="VOC"/>
    <property type="match status" value="1"/>
</dbReference>
<dbReference type="Proteomes" id="UP001251524">
    <property type="component" value="Unassembled WGS sequence"/>
</dbReference>
<protein>
    <submittedName>
        <fullName evidence="2">Glyoxylase I family protein</fullName>
    </submittedName>
</protein>
<evidence type="ECO:0000313" key="2">
    <source>
        <dbReference type="EMBL" id="MDR7136388.1"/>
    </source>
</evidence>
<dbReference type="InterPro" id="IPR029068">
    <property type="entry name" value="Glyas_Bleomycin-R_OHBP_Dase"/>
</dbReference>
<dbReference type="PANTHER" id="PTHR21366:SF14">
    <property type="entry name" value="GLYOXALASE DOMAIN-CONTAINING PROTEIN 5"/>
    <property type="match status" value="1"/>
</dbReference>
<dbReference type="InterPro" id="IPR050383">
    <property type="entry name" value="GlyoxalaseI/FosfomycinResist"/>
</dbReference>
<dbReference type="Pfam" id="PF00903">
    <property type="entry name" value="Glyoxalase"/>
    <property type="match status" value="1"/>
</dbReference>
<dbReference type="RefSeq" id="WP_310064764.1">
    <property type="nucleotide sequence ID" value="NZ_JAVDVY010000004.1"/>
</dbReference>
<dbReference type="PANTHER" id="PTHR21366">
    <property type="entry name" value="GLYOXALASE FAMILY PROTEIN"/>
    <property type="match status" value="1"/>
</dbReference>